<dbReference type="PANTHER" id="PTHR35400:SF1">
    <property type="entry name" value="SLR1083 PROTEIN"/>
    <property type="match status" value="1"/>
</dbReference>
<protein>
    <recommendedName>
        <fullName evidence="1">Putative restriction endonuclease domain-containing protein</fullName>
    </recommendedName>
</protein>
<dbReference type="PANTHER" id="PTHR35400">
    <property type="entry name" value="SLR1083 PROTEIN"/>
    <property type="match status" value="1"/>
</dbReference>
<feature type="domain" description="Putative restriction endonuclease" evidence="1">
    <location>
        <begin position="17"/>
        <end position="159"/>
    </location>
</feature>
<dbReference type="Pfam" id="PF05685">
    <property type="entry name" value="Uma2"/>
    <property type="match status" value="1"/>
</dbReference>
<reference evidence="2" key="1">
    <citation type="submission" date="2020-02" db="EMBL/GenBank/DDBJ databases">
        <authorList>
            <person name="Meier V. D."/>
        </authorList>
    </citation>
    <scope>NUCLEOTIDE SEQUENCE</scope>
    <source>
        <strain evidence="2">AVDCRST_MAG30</strain>
    </source>
</reference>
<evidence type="ECO:0000313" key="2">
    <source>
        <dbReference type="EMBL" id="CAA9470848.1"/>
    </source>
</evidence>
<organism evidence="2">
    <name type="scientific">uncultured Solirubrobacteraceae bacterium</name>
    <dbReference type="NCBI Taxonomy" id="1162706"/>
    <lineage>
        <taxon>Bacteria</taxon>
        <taxon>Bacillati</taxon>
        <taxon>Actinomycetota</taxon>
        <taxon>Thermoleophilia</taxon>
        <taxon>Solirubrobacterales</taxon>
        <taxon>Solirubrobacteraceae</taxon>
        <taxon>environmental samples</taxon>
    </lineage>
</organism>
<accession>A0A6J4RNE4</accession>
<proteinExistence type="predicted"/>
<dbReference type="InterPro" id="IPR012296">
    <property type="entry name" value="Nuclease_put_TT1808"/>
</dbReference>
<dbReference type="InterPro" id="IPR011335">
    <property type="entry name" value="Restrct_endonuc-II-like"/>
</dbReference>
<name>A0A6J4RNE4_9ACTN</name>
<dbReference type="CDD" id="cd06260">
    <property type="entry name" value="DUF820-like"/>
    <property type="match status" value="1"/>
</dbReference>
<dbReference type="AlphaFoldDB" id="A0A6J4RNE4"/>
<dbReference type="EMBL" id="CADCVS010000017">
    <property type="protein sequence ID" value="CAA9470848.1"/>
    <property type="molecule type" value="Genomic_DNA"/>
</dbReference>
<sequence length="189" mass="20621">MAFAVEDRPIRPLTAEEVLRMVEMGILAEDEPVELLHGALTEVSPKSPAHEAIKHRLITWLWPGVVESRYLVRVEAPILVPDRTSLPEPDVAVVEPRDYTTRHPASALLVIEVAVSSLIIDTAVKPALYAAADVPEVWVVDVPSRRLTVFDDPKAGRYSGRRDVAGHGPVRPAHVDAPPLALSTLFAGL</sequence>
<gene>
    <name evidence="2" type="ORF">AVDCRST_MAG30-95</name>
</gene>
<dbReference type="Gene3D" id="3.90.1570.10">
    <property type="entry name" value="tt1808, chain A"/>
    <property type="match status" value="1"/>
</dbReference>
<dbReference type="InterPro" id="IPR008538">
    <property type="entry name" value="Uma2"/>
</dbReference>
<dbReference type="SUPFAM" id="SSF52980">
    <property type="entry name" value="Restriction endonuclease-like"/>
    <property type="match status" value="1"/>
</dbReference>
<evidence type="ECO:0000259" key="1">
    <source>
        <dbReference type="Pfam" id="PF05685"/>
    </source>
</evidence>